<dbReference type="Proteomes" id="UP000217790">
    <property type="component" value="Unassembled WGS sequence"/>
</dbReference>
<evidence type="ECO:0000313" key="3">
    <source>
        <dbReference type="Proteomes" id="UP000217790"/>
    </source>
</evidence>
<dbReference type="InParanoid" id="A0A2H3DV16"/>
<feature type="compositionally biased region" description="Low complexity" evidence="1">
    <location>
        <begin position="161"/>
        <end position="180"/>
    </location>
</feature>
<dbReference type="OMA" id="YRHPPVE"/>
<reference evidence="3" key="1">
    <citation type="journal article" date="2017" name="Nat. Ecol. Evol.">
        <title>Genome expansion and lineage-specific genetic innovations in the forest pathogenic fungi Armillaria.</title>
        <authorList>
            <person name="Sipos G."/>
            <person name="Prasanna A.N."/>
            <person name="Walter M.C."/>
            <person name="O'Connor E."/>
            <person name="Balint B."/>
            <person name="Krizsan K."/>
            <person name="Kiss B."/>
            <person name="Hess J."/>
            <person name="Varga T."/>
            <person name="Slot J."/>
            <person name="Riley R."/>
            <person name="Boka B."/>
            <person name="Rigling D."/>
            <person name="Barry K."/>
            <person name="Lee J."/>
            <person name="Mihaltcheva S."/>
            <person name="LaButti K."/>
            <person name="Lipzen A."/>
            <person name="Waldron R."/>
            <person name="Moloney N.M."/>
            <person name="Sperisen C."/>
            <person name="Kredics L."/>
            <person name="Vagvoelgyi C."/>
            <person name="Patrignani A."/>
            <person name="Fitzpatrick D."/>
            <person name="Nagy I."/>
            <person name="Doyle S."/>
            <person name="Anderson J.B."/>
            <person name="Grigoriev I.V."/>
            <person name="Gueldener U."/>
            <person name="Muensterkoetter M."/>
            <person name="Nagy L.G."/>
        </authorList>
    </citation>
    <scope>NUCLEOTIDE SEQUENCE [LARGE SCALE GENOMIC DNA]</scope>
    <source>
        <strain evidence="3">Ar21-2</strain>
    </source>
</reference>
<accession>A0A2H3DV16</accession>
<dbReference type="EMBL" id="KZ293647">
    <property type="protein sequence ID" value="PBK99055.1"/>
    <property type="molecule type" value="Genomic_DNA"/>
</dbReference>
<organism evidence="2 3">
    <name type="scientific">Armillaria gallica</name>
    <name type="common">Bulbous honey fungus</name>
    <name type="synonym">Armillaria bulbosa</name>
    <dbReference type="NCBI Taxonomy" id="47427"/>
    <lineage>
        <taxon>Eukaryota</taxon>
        <taxon>Fungi</taxon>
        <taxon>Dikarya</taxon>
        <taxon>Basidiomycota</taxon>
        <taxon>Agaricomycotina</taxon>
        <taxon>Agaricomycetes</taxon>
        <taxon>Agaricomycetidae</taxon>
        <taxon>Agaricales</taxon>
        <taxon>Marasmiineae</taxon>
        <taxon>Physalacriaceae</taxon>
        <taxon>Armillaria</taxon>
    </lineage>
</organism>
<feature type="compositionally biased region" description="Low complexity" evidence="1">
    <location>
        <begin position="416"/>
        <end position="432"/>
    </location>
</feature>
<protein>
    <submittedName>
        <fullName evidence="2">Uncharacterized protein</fullName>
    </submittedName>
</protein>
<feature type="compositionally biased region" description="Basic residues" evidence="1">
    <location>
        <begin position="118"/>
        <end position="131"/>
    </location>
</feature>
<evidence type="ECO:0000256" key="1">
    <source>
        <dbReference type="SAM" id="MobiDB-lite"/>
    </source>
</evidence>
<dbReference type="OrthoDB" id="3055857at2759"/>
<feature type="region of interest" description="Disordered" evidence="1">
    <location>
        <begin position="153"/>
        <end position="204"/>
    </location>
</feature>
<evidence type="ECO:0000313" key="2">
    <source>
        <dbReference type="EMBL" id="PBK99055.1"/>
    </source>
</evidence>
<feature type="region of interest" description="Disordered" evidence="1">
    <location>
        <begin position="416"/>
        <end position="535"/>
    </location>
</feature>
<feature type="region of interest" description="Disordered" evidence="1">
    <location>
        <begin position="260"/>
        <end position="280"/>
    </location>
</feature>
<feature type="compositionally biased region" description="Acidic residues" evidence="1">
    <location>
        <begin position="480"/>
        <end position="491"/>
    </location>
</feature>
<proteinExistence type="predicted"/>
<name>A0A2H3DV16_ARMGA</name>
<keyword evidence="3" id="KW-1185">Reference proteome</keyword>
<feature type="region of interest" description="Disordered" evidence="1">
    <location>
        <begin position="46"/>
        <end position="133"/>
    </location>
</feature>
<sequence length="553" mass="61055">MAVIEYDRMHDVRPSLLVFIPPPLRLVISLFLCHIHPGLPPPMLNLKRAGSNPAGPAPTTKKSRPLYETPFPNPSSDNLAYKLPSSAPRAGGTGKFSPVPVPSVRRTSSRNLKENRVKSKSKSRSRSKSRKGVLESPFPVFASDAEAPSRFPKRTLSDKFQPNIPIPQQSQSTTTSPQPQFERRRRPSVPTPPRTHISFLDPDVKHHGMGNVEFSIASPEVDFNRPPSQLSLYDGTGMFADVQFVSTPFRFARNGEGTIDPRLLSKRDNPLSDTDTDEEGPITSPLKYLKWSLKKKRQMSAGYTTPDEEETGWISDSLISPPTRGDVEMADPEPDLVEELSLDSLILDYGAHICAMKVVRWLIAFVEDRPEPIRTRSLDSSASSLAPALPIKPATRRTRSGTVLQGATNEVTVGRTRSGTVTQRTRSGTVTQKRARSGSILAPPPVIGGGRARSRSILNRGPPPAGRKGVFSGGMSAPDGDGDDEFSEDELERLTFSTPEDELPLPRPRIRRARVRDGQRKMYRHPPVEGDEDGMDEDDELLLVYALSELALW</sequence>
<gene>
    <name evidence="2" type="ORF">ARMGADRAFT_1059343</name>
</gene>
<dbReference type="AlphaFoldDB" id="A0A2H3DV16"/>